<dbReference type="OrthoDB" id="9813903at2"/>
<dbReference type="Gene3D" id="3.30.450.20">
    <property type="entry name" value="PAS domain"/>
    <property type="match status" value="2"/>
</dbReference>
<dbReference type="STRING" id="83765.SAMN05660284_02537"/>
<dbReference type="InterPro" id="IPR052163">
    <property type="entry name" value="DGC-Regulatory_Protein"/>
</dbReference>
<dbReference type="InterPro" id="IPR000700">
    <property type="entry name" value="PAS-assoc_C"/>
</dbReference>
<dbReference type="InterPro" id="IPR000014">
    <property type="entry name" value="PAS"/>
</dbReference>
<name>A0A1I5D0D6_9NEIS</name>
<dbReference type="GO" id="GO:0003824">
    <property type="term" value="F:catalytic activity"/>
    <property type="evidence" value="ECO:0007669"/>
    <property type="project" value="UniProtKB-ARBA"/>
</dbReference>
<feature type="domain" description="PAS" evidence="2">
    <location>
        <begin position="324"/>
        <end position="370"/>
    </location>
</feature>
<evidence type="ECO:0000259" key="3">
    <source>
        <dbReference type="PROSITE" id="PS50113"/>
    </source>
</evidence>
<dbReference type="SMART" id="SM00091">
    <property type="entry name" value="PAS"/>
    <property type="match status" value="1"/>
</dbReference>
<feature type="domain" description="GGDEF" evidence="4">
    <location>
        <begin position="479"/>
        <end position="612"/>
    </location>
</feature>
<dbReference type="CDD" id="cd00130">
    <property type="entry name" value="PAS"/>
    <property type="match status" value="1"/>
</dbReference>
<keyword evidence="6" id="KW-1185">Reference proteome</keyword>
<dbReference type="InterPro" id="IPR000160">
    <property type="entry name" value="GGDEF_dom"/>
</dbReference>
<sequence length="638" mass="71394">MLDFRDRKIRQLFIACVAGFVTLMLVASGYVLERMQRQKIESGLELVSLLAASFEDYLTQSFHNIDLTLRNIPALQESTHPGLDVFTLALRNAPHLRSLSLLDGQGRIYASSNPGNIGKIVDTSHFLPVSDMPGEILRIGRPWSGRDIANGKEISPAHPAEPDELVFLPVMRSVSINRQTFTLLASVNTNYFINHFSKHVHARTGYAELIRIDQTVLLSSNERQKTGASHPDFLLDLEARTSYGTLEHDLDGRPFLTAFHASRNFPFTMHVHLERDRLLAQWNEQLRMMLALIGASVIAVIGISVFVYKRLLRSARIQEAADEQLRLAAQVFKSSAEAIFIATADWHIYSTNRAFTQITGYAASEVIGHSPDLLCADKSESAPGPEWSTVTVNSPWVGEASLRRKSGEIYPAFLTVSCVADESGVVTHYIGVFSDATERKVSERFRFLSEHDFLTGLPNRRLLQDRFDQAIARLQRHGGRLAVLFLDLDHFKSINDTLGHHIGDLLLKMVAERLHDSVRATDTVCRQGGDEFLLLIDEIEDAEDARSVAEKLVRNIGVTYEIEGHSLEVTPSIGIALYPDHGEDASVLIHRADVAMYQSKHHGRNHFRFYHYDMEASHQLAAAGRVAQSDAKTAKQRS</sequence>
<keyword evidence="1" id="KW-0812">Transmembrane</keyword>
<dbReference type="CDD" id="cd01949">
    <property type="entry name" value="GGDEF"/>
    <property type="match status" value="1"/>
</dbReference>
<dbReference type="InterPro" id="IPR043128">
    <property type="entry name" value="Rev_trsase/Diguanyl_cyclase"/>
</dbReference>
<dbReference type="PANTHER" id="PTHR46663">
    <property type="entry name" value="DIGUANYLATE CYCLASE DGCT-RELATED"/>
    <property type="match status" value="1"/>
</dbReference>
<protein>
    <submittedName>
        <fullName evidence="5">PAS domain S-box-containing protein/diguanylate cyclase (GGDEF) domain-containing protein</fullName>
    </submittedName>
</protein>
<dbReference type="SMART" id="SM00086">
    <property type="entry name" value="PAC"/>
    <property type="match status" value="1"/>
</dbReference>
<feature type="transmembrane region" description="Helical" evidence="1">
    <location>
        <begin position="288"/>
        <end position="308"/>
    </location>
</feature>
<dbReference type="PANTHER" id="PTHR46663:SF3">
    <property type="entry name" value="SLL0267 PROTEIN"/>
    <property type="match status" value="1"/>
</dbReference>
<dbReference type="Pfam" id="PF00990">
    <property type="entry name" value="GGDEF"/>
    <property type="match status" value="1"/>
</dbReference>
<evidence type="ECO:0000259" key="4">
    <source>
        <dbReference type="PROSITE" id="PS50887"/>
    </source>
</evidence>
<dbReference type="InterPro" id="IPR001610">
    <property type="entry name" value="PAC"/>
</dbReference>
<proteinExistence type="predicted"/>
<dbReference type="Proteomes" id="UP000242869">
    <property type="component" value="Unassembled WGS sequence"/>
</dbReference>
<keyword evidence="1" id="KW-1133">Transmembrane helix</keyword>
<evidence type="ECO:0000256" key="1">
    <source>
        <dbReference type="SAM" id="Phobius"/>
    </source>
</evidence>
<dbReference type="SUPFAM" id="SSF55073">
    <property type="entry name" value="Nucleotide cyclase"/>
    <property type="match status" value="1"/>
</dbReference>
<dbReference type="SUPFAM" id="SSF55785">
    <property type="entry name" value="PYP-like sensor domain (PAS domain)"/>
    <property type="match status" value="1"/>
</dbReference>
<accession>A0A1I5D0D6</accession>
<dbReference type="PROSITE" id="PS50112">
    <property type="entry name" value="PAS"/>
    <property type="match status" value="1"/>
</dbReference>
<evidence type="ECO:0000259" key="2">
    <source>
        <dbReference type="PROSITE" id="PS50112"/>
    </source>
</evidence>
<dbReference type="SMART" id="SM00267">
    <property type="entry name" value="GGDEF"/>
    <property type="match status" value="1"/>
</dbReference>
<dbReference type="Gene3D" id="3.30.70.270">
    <property type="match status" value="1"/>
</dbReference>
<dbReference type="EMBL" id="FOVE01000022">
    <property type="protein sequence ID" value="SFN92613.1"/>
    <property type="molecule type" value="Genomic_DNA"/>
</dbReference>
<evidence type="ECO:0000313" key="6">
    <source>
        <dbReference type="Proteomes" id="UP000242869"/>
    </source>
</evidence>
<dbReference type="AlphaFoldDB" id="A0A1I5D0D6"/>
<dbReference type="Pfam" id="PF13426">
    <property type="entry name" value="PAS_9"/>
    <property type="match status" value="1"/>
</dbReference>
<dbReference type="InterPro" id="IPR035965">
    <property type="entry name" value="PAS-like_dom_sf"/>
</dbReference>
<dbReference type="PROSITE" id="PS50887">
    <property type="entry name" value="GGDEF"/>
    <property type="match status" value="1"/>
</dbReference>
<dbReference type="NCBIfam" id="TIGR00229">
    <property type="entry name" value="sensory_box"/>
    <property type="match status" value="1"/>
</dbReference>
<dbReference type="RefSeq" id="WP_091197288.1">
    <property type="nucleotide sequence ID" value="NZ_FOVE01000022.1"/>
</dbReference>
<evidence type="ECO:0000313" key="5">
    <source>
        <dbReference type="EMBL" id="SFN92613.1"/>
    </source>
</evidence>
<feature type="transmembrane region" description="Helical" evidence="1">
    <location>
        <begin position="12"/>
        <end position="32"/>
    </location>
</feature>
<dbReference type="FunFam" id="3.30.70.270:FF:000001">
    <property type="entry name" value="Diguanylate cyclase domain protein"/>
    <property type="match status" value="1"/>
</dbReference>
<dbReference type="InterPro" id="IPR029787">
    <property type="entry name" value="Nucleotide_cyclase"/>
</dbReference>
<dbReference type="PROSITE" id="PS50113">
    <property type="entry name" value="PAC"/>
    <property type="match status" value="1"/>
</dbReference>
<keyword evidence="1" id="KW-0472">Membrane</keyword>
<reference evidence="6" key="1">
    <citation type="submission" date="2016-10" db="EMBL/GenBank/DDBJ databases">
        <authorList>
            <person name="Varghese N."/>
            <person name="Submissions S."/>
        </authorList>
    </citation>
    <scope>NUCLEOTIDE SEQUENCE [LARGE SCALE GENOMIC DNA]</scope>
    <source>
        <strain evidence="6">DSM 6150</strain>
    </source>
</reference>
<gene>
    <name evidence="5" type="ORF">SAMN05660284_02537</name>
</gene>
<dbReference type="NCBIfam" id="TIGR00254">
    <property type="entry name" value="GGDEF"/>
    <property type="match status" value="1"/>
</dbReference>
<feature type="domain" description="PAC" evidence="3">
    <location>
        <begin position="396"/>
        <end position="448"/>
    </location>
</feature>
<organism evidence="5 6">
    <name type="scientific">Formivibrio citricus</name>
    <dbReference type="NCBI Taxonomy" id="83765"/>
    <lineage>
        <taxon>Bacteria</taxon>
        <taxon>Pseudomonadati</taxon>
        <taxon>Pseudomonadota</taxon>
        <taxon>Betaproteobacteria</taxon>
        <taxon>Neisseriales</taxon>
        <taxon>Chitinibacteraceae</taxon>
        <taxon>Formivibrio</taxon>
    </lineage>
</organism>